<reference evidence="1 2" key="1">
    <citation type="submission" date="2022-05" db="EMBL/GenBank/DDBJ databases">
        <title>Microbulbifer sp. nov., isolated from sponge.</title>
        <authorList>
            <person name="Gao L."/>
        </authorList>
    </citation>
    <scope>NUCLEOTIDE SEQUENCE [LARGE SCALE GENOMIC DNA]</scope>
    <source>
        <strain evidence="1 2">MI-G</strain>
    </source>
</reference>
<dbReference type="RefSeq" id="WP_301418111.1">
    <property type="nucleotide sequence ID" value="NZ_CP098023.1"/>
</dbReference>
<protein>
    <submittedName>
        <fullName evidence="1">Phage Gp37/Gp68 family protein</fullName>
    </submittedName>
</protein>
<evidence type="ECO:0000313" key="2">
    <source>
        <dbReference type="Proteomes" id="UP001321520"/>
    </source>
</evidence>
<dbReference type="InterPro" id="IPR011101">
    <property type="entry name" value="DUF5131"/>
</dbReference>
<gene>
    <name evidence="1" type="ORF">M8T91_06885</name>
</gene>
<sequence>MAETQIEWTDATWNPVAGCSLASSGCKNCYAMQMARRLEMMGVDKYKGLTKKRTNNVVWNGNIRLDHKSLEIPYRWKKPRKIFVNSMSDLFHEKVSDKFILEVWKVMEETPHHNYQILTKRPERMRKFVSSKVKYILPNVWLGTTVESEDVKMRINFLRRTSAAIRFISFEPLIGSVGKVNLSDIHWAIVGGESGCKARPIKEEWIDEIHEQCEIYNTAFFFKQWGSWGKDNQKRSKKANGRKYKGRTWDNMPLIECISF</sequence>
<evidence type="ECO:0000313" key="1">
    <source>
        <dbReference type="EMBL" id="WKD51134.1"/>
    </source>
</evidence>
<proteinExistence type="predicted"/>
<keyword evidence="2" id="KW-1185">Reference proteome</keyword>
<name>A0ABY9EHF2_9GAMM</name>
<dbReference type="Proteomes" id="UP001321520">
    <property type="component" value="Chromosome"/>
</dbReference>
<accession>A0ABY9EHF2</accession>
<organism evidence="1 2">
    <name type="scientific">Microbulbifer spongiae</name>
    <dbReference type="NCBI Taxonomy" id="2944933"/>
    <lineage>
        <taxon>Bacteria</taxon>
        <taxon>Pseudomonadati</taxon>
        <taxon>Pseudomonadota</taxon>
        <taxon>Gammaproteobacteria</taxon>
        <taxon>Cellvibrionales</taxon>
        <taxon>Microbulbiferaceae</taxon>
        <taxon>Microbulbifer</taxon>
    </lineage>
</organism>
<dbReference type="EMBL" id="CP098023">
    <property type="protein sequence ID" value="WKD51134.1"/>
    <property type="molecule type" value="Genomic_DNA"/>
</dbReference>
<dbReference type="Pfam" id="PF07505">
    <property type="entry name" value="DUF5131"/>
    <property type="match status" value="1"/>
</dbReference>